<dbReference type="Pfam" id="PF04199">
    <property type="entry name" value="Cyclase"/>
    <property type="match status" value="1"/>
</dbReference>
<dbReference type="Proteomes" id="UP001500221">
    <property type="component" value="Unassembled WGS sequence"/>
</dbReference>
<evidence type="ECO:0000313" key="1">
    <source>
        <dbReference type="EMBL" id="GAA5149821.1"/>
    </source>
</evidence>
<name>A0ABP9PRM6_9ACTN</name>
<dbReference type="PANTHER" id="PTHR31118:SF12">
    <property type="entry name" value="CYCLASE-LIKE PROTEIN 2"/>
    <property type="match status" value="1"/>
</dbReference>
<reference evidence="2" key="1">
    <citation type="journal article" date="2019" name="Int. J. Syst. Evol. Microbiol.">
        <title>The Global Catalogue of Microorganisms (GCM) 10K type strain sequencing project: providing services to taxonomists for standard genome sequencing and annotation.</title>
        <authorList>
            <consortium name="The Broad Institute Genomics Platform"/>
            <consortium name="The Broad Institute Genome Sequencing Center for Infectious Disease"/>
            <person name="Wu L."/>
            <person name="Ma J."/>
        </authorList>
    </citation>
    <scope>NUCLEOTIDE SEQUENCE [LARGE SCALE GENOMIC DNA]</scope>
    <source>
        <strain evidence="2">JCM 18459</strain>
    </source>
</reference>
<sequence length="223" mass="23337">MSTTRLVDLSHVVEHGMTTYPGLPAPEIGVHLGFEESADHYAPGTEFTIGRIAMVSNTGTYLDTPGHRHRGGHDLAGLPLERCADLPAVVVDLPDRVRAFDAATFGADLPLAGAAVLLRTGWSRHWRTAHYGDADHPFLTEDGARHLAGAGAALVGIDAVNIDDTRGGERPAHTVLLGADVPVVEHLTGLAALPARGARFTAVPPAVVGLCTFPVRAFAVVSG</sequence>
<comment type="caution">
    <text evidence="1">The sequence shown here is derived from an EMBL/GenBank/DDBJ whole genome shotgun (WGS) entry which is preliminary data.</text>
</comment>
<protein>
    <submittedName>
        <fullName evidence="1">Cyclase family protein</fullName>
    </submittedName>
</protein>
<dbReference type="InterPro" id="IPR007325">
    <property type="entry name" value="KFase/CYL"/>
</dbReference>
<dbReference type="InterPro" id="IPR037175">
    <property type="entry name" value="KFase_sf"/>
</dbReference>
<gene>
    <name evidence="1" type="ORF">GCM10023340_25780</name>
</gene>
<dbReference type="EMBL" id="BAABKG010000003">
    <property type="protein sequence ID" value="GAA5149821.1"/>
    <property type="molecule type" value="Genomic_DNA"/>
</dbReference>
<dbReference type="SUPFAM" id="SSF102198">
    <property type="entry name" value="Putative cyclase"/>
    <property type="match status" value="1"/>
</dbReference>
<evidence type="ECO:0000313" key="2">
    <source>
        <dbReference type="Proteomes" id="UP001500221"/>
    </source>
</evidence>
<dbReference type="PANTHER" id="PTHR31118">
    <property type="entry name" value="CYCLASE-LIKE PROTEIN 2"/>
    <property type="match status" value="1"/>
</dbReference>
<dbReference type="RefSeq" id="WP_345458945.1">
    <property type="nucleotide sequence ID" value="NZ_BAABKG010000003.1"/>
</dbReference>
<keyword evidence="2" id="KW-1185">Reference proteome</keyword>
<organism evidence="1 2">
    <name type="scientific">Nocardioides marinquilinus</name>
    <dbReference type="NCBI Taxonomy" id="1210400"/>
    <lineage>
        <taxon>Bacteria</taxon>
        <taxon>Bacillati</taxon>
        <taxon>Actinomycetota</taxon>
        <taxon>Actinomycetes</taxon>
        <taxon>Propionibacteriales</taxon>
        <taxon>Nocardioidaceae</taxon>
        <taxon>Nocardioides</taxon>
    </lineage>
</organism>
<accession>A0ABP9PRM6</accession>
<dbReference type="Gene3D" id="3.50.30.50">
    <property type="entry name" value="Putative cyclase"/>
    <property type="match status" value="1"/>
</dbReference>
<proteinExistence type="predicted"/>